<dbReference type="AlphaFoldDB" id="A0A6P1Y3L5"/>
<dbReference type="GO" id="GO:0005886">
    <property type="term" value="C:plasma membrane"/>
    <property type="evidence" value="ECO:0007669"/>
    <property type="project" value="TreeGrafter"/>
</dbReference>
<dbReference type="InterPro" id="IPR017911">
    <property type="entry name" value="MacB-like_ATP-bd"/>
</dbReference>
<evidence type="ECO:0000313" key="6">
    <source>
        <dbReference type="Proteomes" id="UP000464374"/>
    </source>
</evidence>
<accession>A0A6P1Y3L5</accession>
<dbReference type="PROSITE" id="PS50893">
    <property type="entry name" value="ABC_TRANSPORTER_2"/>
    <property type="match status" value="1"/>
</dbReference>
<organism evidence="5 6">
    <name type="scientific">Treponema vincentii</name>
    <dbReference type="NCBI Taxonomy" id="69710"/>
    <lineage>
        <taxon>Bacteria</taxon>
        <taxon>Pseudomonadati</taxon>
        <taxon>Spirochaetota</taxon>
        <taxon>Spirochaetia</taxon>
        <taxon>Spirochaetales</taxon>
        <taxon>Treponemataceae</taxon>
        <taxon>Treponema</taxon>
    </lineage>
</organism>
<dbReference type="InterPro" id="IPR003439">
    <property type="entry name" value="ABC_transporter-like_ATP-bd"/>
</dbReference>
<dbReference type="InterPro" id="IPR017871">
    <property type="entry name" value="ABC_transporter-like_CS"/>
</dbReference>
<protein>
    <submittedName>
        <fullName evidence="5">ABC transporter ATP-binding protein</fullName>
    </submittedName>
</protein>
<name>A0A6P1Y3L5_9SPIR</name>
<dbReference type="KEGG" id="trz:GWP43_05835"/>
<keyword evidence="3 5" id="KW-0067">ATP-binding</keyword>
<evidence type="ECO:0000313" key="5">
    <source>
        <dbReference type="EMBL" id="QHX44496.1"/>
    </source>
</evidence>
<dbReference type="PANTHER" id="PTHR24220">
    <property type="entry name" value="IMPORT ATP-BINDING PROTEIN"/>
    <property type="match status" value="1"/>
</dbReference>
<dbReference type="CDD" id="cd03255">
    <property type="entry name" value="ABC_MJ0796_LolCDE_FtsE"/>
    <property type="match status" value="1"/>
</dbReference>
<dbReference type="GO" id="GO:0005524">
    <property type="term" value="F:ATP binding"/>
    <property type="evidence" value="ECO:0007669"/>
    <property type="project" value="UniProtKB-KW"/>
</dbReference>
<dbReference type="PROSITE" id="PS00211">
    <property type="entry name" value="ABC_TRANSPORTER_1"/>
    <property type="match status" value="1"/>
</dbReference>
<reference evidence="5 6" key="1">
    <citation type="submission" date="2020-01" db="EMBL/GenBank/DDBJ databases">
        <title>Complete genome sequence of a human oral phylogroup 1 Treponema sp. strain ATCC 700766, originally isolated from periodontitis dental plaque.</title>
        <authorList>
            <person name="Chan Y."/>
            <person name="Huo Y.-B."/>
            <person name="Yu X.-L."/>
            <person name="Zeng H."/>
            <person name="Leung W.-K."/>
            <person name="Watt R.M."/>
        </authorList>
    </citation>
    <scope>NUCLEOTIDE SEQUENCE [LARGE SCALE GENOMIC DNA]</scope>
    <source>
        <strain evidence="5 6">OMZ 804</strain>
    </source>
</reference>
<evidence type="ECO:0000256" key="2">
    <source>
        <dbReference type="ARBA" id="ARBA00022741"/>
    </source>
</evidence>
<feature type="domain" description="ABC transporter" evidence="4">
    <location>
        <begin position="4"/>
        <end position="229"/>
    </location>
</feature>
<keyword evidence="2" id="KW-0547">Nucleotide-binding</keyword>
<dbReference type="SMART" id="SM00382">
    <property type="entry name" value="AAA"/>
    <property type="match status" value="1"/>
</dbReference>
<evidence type="ECO:0000259" key="4">
    <source>
        <dbReference type="PROSITE" id="PS50893"/>
    </source>
</evidence>
<dbReference type="InterPro" id="IPR015854">
    <property type="entry name" value="ABC_transpr_LolD-like"/>
</dbReference>
<keyword evidence="1" id="KW-0813">Transport</keyword>
<evidence type="ECO:0000256" key="3">
    <source>
        <dbReference type="ARBA" id="ARBA00022840"/>
    </source>
</evidence>
<dbReference type="InterPro" id="IPR027417">
    <property type="entry name" value="P-loop_NTPase"/>
</dbReference>
<evidence type="ECO:0000256" key="1">
    <source>
        <dbReference type="ARBA" id="ARBA00022448"/>
    </source>
</evidence>
<dbReference type="GO" id="GO:0022857">
    <property type="term" value="F:transmembrane transporter activity"/>
    <property type="evidence" value="ECO:0007669"/>
    <property type="project" value="TreeGrafter"/>
</dbReference>
<dbReference type="Pfam" id="PF00005">
    <property type="entry name" value="ABC_tran"/>
    <property type="match status" value="1"/>
</dbReference>
<sequence length="229" mass="25886">MHGLAVKNLYKSYTIEKNNYEVNKDINLSVPPASLVWIYGNSGAGKSTFLNVITGIDTPDAGSVSWDGSEINTMNVNKRAQFRLEHFGLIFQFFELIKAQTIYENAALPLKITRKSKKEIDAVLFPLFEYFDVRSLIRKKPDQLSGGEKQRVSIVRALSTNPRYIIADEITSSLDTKRSHQVYGYLRSYIKGKNGIGIFVSHDPIISEYADTVYSMQAGCLMEQRQGDR</sequence>
<dbReference type="PANTHER" id="PTHR24220:SF692">
    <property type="entry name" value="ABC TRANSPORTER DOMAIN-CONTAINING PROTEIN"/>
    <property type="match status" value="1"/>
</dbReference>
<gene>
    <name evidence="5" type="ORF">GWP43_05835</name>
</gene>
<dbReference type="Gene3D" id="3.40.50.300">
    <property type="entry name" value="P-loop containing nucleotide triphosphate hydrolases"/>
    <property type="match status" value="1"/>
</dbReference>
<proteinExistence type="predicted"/>
<dbReference type="Proteomes" id="UP000464374">
    <property type="component" value="Chromosome"/>
</dbReference>
<dbReference type="SUPFAM" id="SSF52540">
    <property type="entry name" value="P-loop containing nucleoside triphosphate hydrolases"/>
    <property type="match status" value="1"/>
</dbReference>
<dbReference type="InterPro" id="IPR003593">
    <property type="entry name" value="AAA+_ATPase"/>
</dbReference>
<dbReference type="EMBL" id="CP048020">
    <property type="protein sequence ID" value="QHX44496.1"/>
    <property type="molecule type" value="Genomic_DNA"/>
</dbReference>
<dbReference type="GO" id="GO:0016887">
    <property type="term" value="F:ATP hydrolysis activity"/>
    <property type="evidence" value="ECO:0007669"/>
    <property type="project" value="InterPro"/>
</dbReference>